<dbReference type="InterPro" id="IPR008979">
    <property type="entry name" value="Galactose-bd-like_sf"/>
</dbReference>
<gene>
    <name evidence="1" type="ORF">S01H1_13957</name>
</gene>
<reference evidence="1" key="1">
    <citation type="journal article" date="2014" name="Front. Microbiol.">
        <title>High frequency of phylogenetically diverse reductive dehalogenase-homologous genes in deep subseafloor sedimentary metagenomes.</title>
        <authorList>
            <person name="Kawai M."/>
            <person name="Futagami T."/>
            <person name="Toyoda A."/>
            <person name="Takaki Y."/>
            <person name="Nishi S."/>
            <person name="Hori S."/>
            <person name="Arai W."/>
            <person name="Tsubouchi T."/>
            <person name="Morono Y."/>
            <person name="Uchiyama I."/>
            <person name="Ito T."/>
            <person name="Fujiyama A."/>
            <person name="Inagaki F."/>
            <person name="Takami H."/>
        </authorList>
    </citation>
    <scope>NUCLEOTIDE SEQUENCE</scope>
    <source>
        <strain evidence="1">Expedition CK06-06</strain>
    </source>
</reference>
<dbReference type="EMBL" id="BARS01007229">
    <property type="protein sequence ID" value="GAF80167.1"/>
    <property type="molecule type" value="Genomic_DNA"/>
</dbReference>
<accession>X0SW70</accession>
<protein>
    <recommendedName>
        <fullName evidence="2">CBM-cenC domain-containing protein</fullName>
    </recommendedName>
</protein>
<evidence type="ECO:0008006" key="2">
    <source>
        <dbReference type="Google" id="ProtNLM"/>
    </source>
</evidence>
<sequence>GMQLGRAEEYVLEFDAWAGQPRIIEVKVGQNKSPWTDYSKIGFSYVRTRRARFRYTFIMENASDYDARIVFNMGNHNTDVYLDNVSLIGKGHP</sequence>
<name>X0SW70_9ZZZZ</name>
<dbReference type="Gene3D" id="2.60.120.260">
    <property type="entry name" value="Galactose-binding domain-like"/>
    <property type="match status" value="1"/>
</dbReference>
<feature type="non-terminal residue" evidence="1">
    <location>
        <position position="1"/>
    </location>
</feature>
<evidence type="ECO:0000313" key="1">
    <source>
        <dbReference type="EMBL" id="GAF80167.1"/>
    </source>
</evidence>
<comment type="caution">
    <text evidence="1">The sequence shown here is derived from an EMBL/GenBank/DDBJ whole genome shotgun (WGS) entry which is preliminary data.</text>
</comment>
<proteinExistence type="predicted"/>
<dbReference type="AlphaFoldDB" id="X0SW70"/>
<organism evidence="1">
    <name type="scientific">marine sediment metagenome</name>
    <dbReference type="NCBI Taxonomy" id="412755"/>
    <lineage>
        <taxon>unclassified sequences</taxon>
        <taxon>metagenomes</taxon>
        <taxon>ecological metagenomes</taxon>
    </lineage>
</organism>
<dbReference type="SUPFAM" id="SSF49785">
    <property type="entry name" value="Galactose-binding domain-like"/>
    <property type="match status" value="1"/>
</dbReference>